<evidence type="ECO:0000313" key="4">
    <source>
        <dbReference type="Proteomes" id="UP000008312"/>
    </source>
</evidence>
<dbReference type="Proteomes" id="UP000008312">
    <property type="component" value="Unassembled WGS sequence"/>
</dbReference>
<accession>D8M1V9</accession>
<dbReference type="RefSeq" id="XP_012896096.1">
    <property type="nucleotide sequence ID" value="XM_013040642.1"/>
</dbReference>
<dbReference type="OrthoDB" id="343070at2759"/>
<feature type="compositionally biased region" description="Low complexity" evidence="2">
    <location>
        <begin position="392"/>
        <end position="403"/>
    </location>
</feature>
<keyword evidence="1" id="KW-0175">Coiled coil</keyword>
<dbReference type="InParanoid" id="D8M1V9"/>
<dbReference type="EMBL" id="FN668646">
    <property type="protein sequence ID" value="CBK22048.2"/>
    <property type="molecule type" value="Genomic_DNA"/>
</dbReference>
<reference evidence="3" key="1">
    <citation type="submission" date="2010-02" db="EMBL/GenBank/DDBJ databases">
        <title>Sequencing and annotation of the Blastocystis hominis genome.</title>
        <authorList>
            <person name="Wincker P."/>
        </authorList>
    </citation>
    <scope>NUCLEOTIDE SEQUENCE</scope>
    <source>
        <strain evidence="3">Singapore isolate B</strain>
    </source>
</reference>
<proteinExistence type="predicted"/>
<feature type="compositionally biased region" description="Basic and acidic residues" evidence="2">
    <location>
        <begin position="414"/>
        <end position="433"/>
    </location>
</feature>
<organism evidence="3">
    <name type="scientific">Blastocystis hominis</name>
    <dbReference type="NCBI Taxonomy" id="12968"/>
    <lineage>
        <taxon>Eukaryota</taxon>
        <taxon>Sar</taxon>
        <taxon>Stramenopiles</taxon>
        <taxon>Bigyra</taxon>
        <taxon>Opalozoa</taxon>
        <taxon>Opalinata</taxon>
        <taxon>Blastocystidae</taxon>
        <taxon>Blastocystis</taxon>
    </lineage>
</organism>
<feature type="coiled-coil region" evidence="1">
    <location>
        <begin position="11"/>
        <end position="45"/>
    </location>
</feature>
<feature type="region of interest" description="Disordered" evidence="2">
    <location>
        <begin position="367"/>
        <end position="433"/>
    </location>
</feature>
<feature type="compositionally biased region" description="Acidic residues" evidence="2">
    <location>
        <begin position="367"/>
        <end position="377"/>
    </location>
</feature>
<sequence>MDCLLGEFSFLSRQTRRIESLSSQNRELSLQLQTQQAKISTLQDEKLRLLGEMGTVRCVEIPSSADATQSKLLQVTREKEELSIYLEHILRELEDKTPILEARQKAFEALQEDYHALLQRWNGHVASVQPSGEDAASDELLNALYAEMRRLSRESQRAQERVAITEQQRDFYRRLLVDRRCDDAMKRLLEKEEETKRVEKEKLEKEMEEMREREKQLRWEMDSKRGIVETREREHGLLQEERDRFKTSCEAYQKRISQLTTRLSEIELKNGMAKFDQISLLSHITQFIHEESAEQLLQSVLLSNSGITNLLLSLQHATVELSQSLQQCSFPPAPSLPALSDAAPLAPLDIPAELSALRVQKKELEETMQEMEEEAEDMSTAMDRMQREHDQLQTQTLSLASQARKGAARRHRSPRESDLRRNRGKDGGLREIR</sequence>
<keyword evidence="4" id="KW-1185">Reference proteome</keyword>
<evidence type="ECO:0000256" key="2">
    <source>
        <dbReference type="SAM" id="MobiDB-lite"/>
    </source>
</evidence>
<evidence type="ECO:0000313" key="3">
    <source>
        <dbReference type="EMBL" id="CBK22048.2"/>
    </source>
</evidence>
<evidence type="ECO:0000256" key="1">
    <source>
        <dbReference type="SAM" id="Coils"/>
    </source>
</evidence>
<name>D8M1V9_BLAHO</name>
<feature type="coiled-coil region" evidence="1">
    <location>
        <begin position="141"/>
        <end position="220"/>
    </location>
</feature>
<dbReference type="GeneID" id="24923186"/>
<protein>
    <submittedName>
        <fullName evidence="3">Uncharacterized protein</fullName>
    </submittedName>
</protein>
<gene>
    <name evidence="3" type="ORF">GSBLH_T00007062001</name>
</gene>
<dbReference type="AlphaFoldDB" id="D8M1V9"/>